<proteinExistence type="predicted"/>
<dbReference type="RefSeq" id="WP_305111543.1">
    <property type="nucleotide sequence ID" value="NZ_JAUTIX010000004.1"/>
</dbReference>
<keyword evidence="2" id="KW-1185">Reference proteome</keyword>
<evidence type="ECO:0000313" key="2">
    <source>
        <dbReference type="Proteomes" id="UP001178281"/>
    </source>
</evidence>
<dbReference type="Proteomes" id="UP001178281">
    <property type="component" value="Unassembled WGS sequence"/>
</dbReference>
<dbReference type="EMBL" id="JAUTIX010000004">
    <property type="protein sequence ID" value="MDP0398751.1"/>
    <property type="molecule type" value="Genomic_DNA"/>
</dbReference>
<protein>
    <submittedName>
        <fullName evidence="1">Uncharacterized protein</fullName>
    </submittedName>
</protein>
<name>A0AA90SRA2_9ACTN</name>
<dbReference type="AlphaFoldDB" id="A0AA90SRA2"/>
<reference evidence="1" key="1">
    <citation type="submission" date="2023-08" db="EMBL/GenBank/DDBJ databases">
        <title>The draft genome of Tsukamurella strandjordii strain 050030.</title>
        <authorList>
            <person name="Zhao F."/>
            <person name="Feng Y."/>
            <person name="Zong Z."/>
        </authorList>
    </citation>
    <scope>NUCLEOTIDE SEQUENCE</scope>
    <source>
        <strain evidence="1">050030</strain>
    </source>
</reference>
<gene>
    <name evidence="1" type="ORF">Q7X28_12515</name>
</gene>
<sequence>MALAVDHLCAYCAEQWKDYLHARAGQREADHRSQQLGLELKHAEGYNYLDQPDLDALAAEADRGERLVDIRTVIAENTADRVAEAIADCVRCRDLVEVLFPEHVEVEL</sequence>
<organism evidence="1 2">
    <name type="scientific">Tsukamurella strandjordii</name>
    <dbReference type="NCBI Taxonomy" id="147577"/>
    <lineage>
        <taxon>Bacteria</taxon>
        <taxon>Bacillati</taxon>
        <taxon>Actinomycetota</taxon>
        <taxon>Actinomycetes</taxon>
        <taxon>Mycobacteriales</taxon>
        <taxon>Tsukamurellaceae</taxon>
        <taxon>Tsukamurella</taxon>
    </lineage>
</organism>
<comment type="caution">
    <text evidence="1">The sequence shown here is derived from an EMBL/GenBank/DDBJ whole genome shotgun (WGS) entry which is preliminary data.</text>
</comment>
<accession>A0AA90SRA2</accession>
<evidence type="ECO:0000313" key="1">
    <source>
        <dbReference type="EMBL" id="MDP0398751.1"/>
    </source>
</evidence>